<dbReference type="SUPFAM" id="SSF53383">
    <property type="entry name" value="PLP-dependent transferases"/>
    <property type="match status" value="1"/>
</dbReference>
<dbReference type="InterPro" id="IPR005814">
    <property type="entry name" value="Aminotrans_3"/>
</dbReference>
<dbReference type="PANTHER" id="PTHR43094">
    <property type="entry name" value="AMINOTRANSFERASE"/>
    <property type="match status" value="1"/>
</dbReference>
<dbReference type="GO" id="GO:0008483">
    <property type="term" value="F:transaminase activity"/>
    <property type="evidence" value="ECO:0007669"/>
    <property type="project" value="InterPro"/>
</dbReference>
<sequence>MTVSISETKTPSEPSYVFQASVSGLGAQVVGGKGIHIDVEKGGKMYKNIIDGVSGAAVGALGWKDDEVLEIINDAAKKSTYSYAPLMSNKGSEELSKFYIDNSPKGVFASALWLTSGSESNENALRIIRQYYLERGLPDKVKIISRDNSYHGFTMGAQSVSWNPRVDDYKPYLFDQVNVALKMPSAYTYRLKKDSETEEQYSQRLLDTLEKKIIDNGPETVAAVLVETLPGSSLGTTPPPKGYLKGIRHLCTKYDIIFYLDEVMCGTGRCNPNGKLNCWENFLDASEGPDIQTVGKTLGSGFVTIAGVLVGPKIKDVFVNGSNYIFGGNTYSSHEFNCYVALGVQKKIAREHLTANIFEMGNLLAEKLRKQLLTEENIAGDVRGVGGFQSVELVKNRDTKEAFDVKLGVSTRLKTLCFENGLSVMGMPANPDGTCGDRAIFAPAFIITEQDVDEMVKIFVKCVNSLSTALKQEGAW</sequence>
<reference evidence="5" key="1">
    <citation type="journal article" date="2013" name="Genome Announc.">
        <title>Genome sequence of the food spoilage yeast Zygosaccharomyces bailii CLIB 213(T).</title>
        <authorList>
            <person name="Galeote V."/>
            <person name="Bigey F."/>
            <person name="Devillers H."/>
            <person name="Neuveglise C."/>
            <person name="Dequin S."/>
        </authorList>
    </citation>
    <scope>NUCLEOTIDE SEQUENCE [LARGE SCALE GENOMIC DNA]</scope>
    <source>
        <strain evidence="5">CLIB 213 / ATCC 58445 / CBS 680 / CCRC 21525 / NBRC 1098 / NCYC 1416 / NRRL Y-2227</strain>
    </source>
</reference>
<proteinExistence type="inferred from homology"/>
<keyword evidence="5" id="KW-1185">Reference proteome</keyword>
<protein>
    <submittedName>
        <fullName evidence="4">ZYBA0S19-00210g1_1</fullName>
    </submittedName>
</protein>
<dbReference type="EMBL" id="HG316472">
    <property type="protein sequence ID" value="CDF92043.1"/>
    <property type="molecule type" value="Genomic_DNA"/>
</dbReference>
<evidence type="ECO:0000256" key="2">
    <source>
        <dbReference type="ARBA" id="ARBA00022898"/>
    </source>
</evidence>
<organism evidence="4 5">
    <name type="scientific">Zygosaccharomyces bailii (strain CLIB 213 / ATCC 58445 / CBS 680 / BCRC 21525 / NBRC 1098 / NCYC 1416 / NRRL Y-2227)</name>
    <dbReference type="NCBI Taxonomy" id="1333698"/>
    <lineage>
        <taxon>Eukaryota</taxon>
        <taxon>Fungi</taxon>
        <taxon>Dikarya</taxon>
        <taxon>Ascomycota</taxon>
        <taxon>Saccharomycotina</taxon>
        <taxon>Saccharomycetes</taxon>
        <taxon>Saccharomycetales</taxon>
        <taxon>Saccharomycetaceae</taxon>
        <taxon>Zygosaccharomyces</taxon>
    </lineage>
</organism>
<dbReference type="Gene3D" id="3.40.640.10">
    <property type="entry name" value="Type I PLP-dependent aspartate aminotransferase-like (Major domain)"/>
    <property type="match status" value="1"/>
</dbReference>
<dbReference type="GO" id="GO:0005829">
    <property type="term" value="C:cytosol"/>
    <property type="evidence" value="ECO:0007669"/>
    <property type="project" value="TreeGrafter"/>
</dbReference>
<dbReference type="InterPro" id="IPR015424">
    <property type="entry name" value="PyrdxlP-dep_Trfase"/>
</dbReference>
<dbReference type="AlphaFoldDB" id="A0A8J2XBF8"/>
<evidence type="ECO:0000313" key="5">
    <source>
        <dbReference type="Proteomes" id="UP000019375"/>
    </source>
</evidence>
<accession>A0A8J2XBF8</accession>
<keyword evidence="2 3" id="KW-0663">Pyridoxal phosphate</keyword>
<evidence type="ECO:0000256" key="1">
    <source>
        <dbReference type="ARBA" id="ARBA00008954"/>
    </source>
</evidence>
<comment type="similarity">
    <text evidence="1 3">Belongs to the class-III pyridoxal-phosphate-dependent aminotransferase family.</text>
</comment>
<dbReference type="CDD" id="cd00610">
    <property type="entry name" value="OAT_like"/>
    <property type="match status" value="1"/>
</dbReference>
<name>A0A8J2XBF8_ZYGB2</name>
<dbReference type="Pfam" id="PF00202">
    <property type="entry name" value="Aminotran_3"/>
    <property type="match status" value="1"/>
</dbReference>
<evidence type="ECO:0000256" key="3">
    <source>
        <dbReference type="RuleBase" id="RU003560"/>
    </source>
</evidence>
<dbReference type="PANTHER" id="PTHR43094:SF1">
    <property type="entry name" value="AMINOTRANSFERASE CLASS-III"/>
    <property type="match status" value="1"/>
</dbReference>
<dbReference type="OrthoDB" id="10261433at2759"/>
<dbReference type="GO" id="GO:0030170">
    <property type="term" value="F:pyridoxal phosphate binding"/>
    <property type="evidence" value="ECO:0007669"/>
    <property type="project" value="InterPro"/>
</dbReference>
<gene>
    <name evidence="4" type="ORF">BN860_00210g</name>
</gene>
<dbReference type="InterPro" id="IPR015422">
    <property type="entry name" value="PyrdxlP-dep_Trfase_small"/>
</dbReference>
<evidence type="ECO:0000313" key="4">
    <source>
        <dbReference type="EMBL" id="CDF92043.1"/>
    </source>
</evidence>
<dbReference type="Proteomes" id="UP000019375">
    <property type="component" value="Unassembled WGS sequence"/>
</dbReference>
<dbReference type="Gene3D" id="3.90.1150.10">
    <property type="entry name" value="Aspartate Aminotransferase, domain 1"/>
    <property type="match status" value="1"/>
</dbReference>
<dbReference type="InterPro" id="IPR015421">
    <property type="entry name" value="PyrdxlP-dep_Trfase_major"/>
</dbReference>